<evidence type="ECO:0000313" key="2">
    <source>
        <dbReference type="EMBL" id="QDQ12859.1"/>
    </source>
</evidence>
<dbReference type="AlphaFoldDB" id="A0A516RB20"/>
<organism evidence="2 3">
    <name type="scientific">Streptomyces spectabilis</name>
    <dbReference type="NCBI Taxonomy" id="68270"/>
    <lineage>
        <taxon>Bacteria</taxon>
        <taxon>Bacillati</taxon>
        <taxon>Actinomycetota</taxon>
        <taxon>Actinomycetes</taxon>
        <taxon>Kitasatosporales</taxon>
        <taxon>Streptomycetaceae</taxon>
        <taxon>Streptomyces</taxon>
    </lineage>
</organism>
<gene>
    <name evidence="2" type="ORF">FH965_21710</name>
</gene>
<accession>A0A516RB20</accession>
<feature type="region of interest" description="Disordered" evidence="1">
    <location>
        <begin position="34"/>
        <end position="60"/>
    </location>
</feature>
<evidence type="ECO:0000256" key="1">
    <source>
        <dbReference type="SAM" id="MobiDB-lite"/>
    </source>
</evidence>
<sequence length="60" mass="6185">MAVRCPAPPGGRRDCACGCAVAAECDGTSRPRVKREKPATATRTVTRLPPFLPPGLAPGP</sequence>
<dbReference type="EMBL" id="CP040916">
    <property type="protein sequence ID" value="QDQ12859.1"/>
    <property type="molecule type" value="Genomic_DNA"/>
</dbReference>
<feature type="compositionally biased region" description="Pro residues" evidence="1">
    <location>
        <begin position="50"/>
        <end position="60"/>
    </location>
</feature>
<name>A0A516RB20_STRST</name>
<evidence type="ECO:0000313" key="3">
    <source>
        <dbReference type="Proteomes" id="UP000316806"/>
    </source>
</evidence>
<reference evidence="2 3" key="1">
    <citation type="journal article" date="2019" name="J. Ind. Microbiol. Biotechnol.">
        <title>The complete genomic sequence of Streptomyces spectabilis NRRL-2792 and identification of secondary metabolite biosynthetic gene clusters.</title>
        <authorList>
            <person name="Sinha A."/>
            <person name="Phillips-Salemka S."/>
            <person name="Niraula T.A."/>
            <person name="Short K.A."/>
            <person name="Niraula N.P."/>
        </authorList>
    </citation>
    <scope>NUCLEOTIDE SEQUENCE [LARGE SCALE GENOMIC DNA]</scope>
    <source>
        <strain evidence="2 3">NRRL 2792</strain>
    </source>
</reference>
<protein>
    <submittedName>
        <fullName evidence="2">Uncharacterized protein</fullName>
    </submittedName>
</protein>
<proteinExistence type="predicted"/>
<dbReference type="Proteomes" id="UP000316806">
    <property type="component" value="Chromosome"/>
</dbReference>